<keyword evidence="11" id="KW-1185">Reference proteome</keyword>
<dbReference type="InterPro" id="IPR015500">
    <property type="entry name" value="Peptidase_S8_subtilisin-rel"/>
</dbReference>
<feature type="active site" description="Charge relay system" evidence="5 6">
    <location>
        <position position="174"/>
    </location>
</feature>
<dbReference type="PROSITE" id="PS51892">
    <property type="entry name" value="SUBTILASE"/>
    <property type="match status" value="1"/>
</dbReference>
<feature type="active site" description="Charge relay system" evidence="5 6">
    <location>
        <position position="484"/>
    </location>
</feature>
<protein>
    <submittedName>
        <fullName evidence="10">Serine protease</fullName>
    </submittedName>
</protein>
<dbReference type="InterPro" id="IPR036852">
    <property type="entry name" value="Peptidase_S8/S53_dom_sf"/>
</dbReference>
<sequence>MRRSHTSAAVTSAAVLLAATVAGTASTSSASPSQVRQQAATSYVVLADQGASVDQLAGRLRAAGAKVTSVNRAIGMVSVESADAGFRASAAKVSGVDGVAADRRIGYSPSRRPLGVERENLGTARQGKAARAKHAKAPKTDPFDSQLWGMKMIGADRAHRITLGSKKVRVGIMDTGVQGDHPDIHVNFDTKRSRNFVTDIPAIDGPCENASCVDPVGEDDNGHGTHVAGTIGAAMNGLGVSGVAPKVDLVEVRAGQDSGYFFLQPTVDALTYSADAGLDVVNMSFYVDPWLYNCAGGAPEDTPEQAAEQGVIIEAMNRALAYAHRKNVTLVAATGNNHEDLANPRTDISSPDYGADPHDRTIDNAKCLDLPVEGRNVIGVNALGPSGTKSDYSNYTTDLRSGEVEVSAPGGYFRDGLGTPSYRVNGNMILSTVPLVSLQDTGEVDADGNITPDGVATGVQKVCPAKPAKGTSACGYYAFYQGTSMATPHAAGVAALAVGAHGRNLGHGDFGLRPDVVRALLLGTATDHACPAGGFQSYVDVGRSAEFDATCVGTARHNGFYGHGIVNAYRVVR</sequence>
<dbReference type="InterPro" id="IPR000209">
    <property type="entry name" value="Peptidase_S8/S53_dom"/>
</dbReference>
<keyword evidence="2 6" id="KW-0645">Protease</keyword>
<evidence type="ECO:0000313" key="11">
    <source>
        <dbReference type="Proteomes" id="UP000267128"/>
    </source>
</evidence>
<evidence type="ECO:0000256" key="6">
    <source>
        <dbReference type="PROSITE-ProRule" id="PRU01240"/>
    </source>
</evidence>
<feature type="signal peptide" evidence="8">
    <location>
        <begin position="1"/>
        <end position="30"/>
    </location>
</feature>
<dbReference type="Gene3D" id="3.40.50.200">
    <property type="entry name" value="Peptidase S8/S53 domain"/>
    <property type="match status" value="1"/>
</dbReference>
<dbReference type="PROSITE" id="PS00136">
    <property type="entry name" value="SUBTILASE_ASP"/>
    <property type="match status" value="1"/>
</dbReference>
<dbReference type="SUPFAM" id="SSF52743">
    <property type="entry name" value="Subtilisin-like"/>
    <property type="match status" value="1"/>
</dbReference>
<feature type="domain" description="Peptidase S8/S53" evidence="9">
    <location>
        <begin position="166"/>
        <end position="528"/>
    </location>
</feature>
<dbReference type="PANTHER" id="PTHR43806:SF11">
    <property type="entry name" value="CEREVISIN-RELATED"/>
    <property type="match status" value="1"/>
</dbReference>
<dbReference type="InterPro" id="IPR022398">
    <property type="entry name" value="Peptidase_S8_His-AS"/>
</dbReference>
<dbReference type="PANTHER" id="PTHR43806">
    <property type="entry name" value="PEPTIDASE S8"/>
    <property type="match status" value="1"/>
</dbReference>
<evidence type="ECO:0000256" key="5">
    <source>
        <dbReference type="PIRSR" id="PIRSR615500-1"/>
    </source>
</evidence>
<evidence type="ECO:0000259" key="9">
    <source>
        <dbReference type="Pfam" id="PF00082"/>
    </source>
</evidence>
<evidence type="ECO:0000256" key="3">
    <source>
        <dbReference type="ARBA" id="ARBA00022801"/>
    </source>
</evidence>
<gene>
    <name evidence="10" type="ORF">EFK50_00700</name>
</gene>
<evidence type="ECO:0000313" key="10">
    <source>
        <dbReference type="EMBL" id="RNL66180.1"/>
    </source>
</evidence>
<organism evidence="10 11">
    <name type="scientific">Nocardioides marmoriginsengisoli</name>
    <dbReference type="NCBI Taxonomy" id="661483"/>
    <lineage>
        <taxon>Bacteria</taxon>
        <taxon>Bacillati</taxon>
        <taxon>Actinomycetota</taxon>
        <taxon>Actinomycetes</taxon>
        <taxon>Propionibacteriales</taxon>
        <taxon>Nocardioidaceae</taxon>
        <taxon>Nocardioides</taxon>
    </lineage>
</organism>
<comment type="similarity">
    <text evidence="1 6 7">Belongs to the peptidase S8 family.</text>
</comment>
<dbReference type="Pfam" id="PF00082">
    <property type="entry name" value="Peptidase_S8"/>
    <property type="match status" value="1"/>
</dbReference>
<keyword evidence="8" id="KW-0732">Signal</keyword>
<proteinExistence type="inferred from homology"/>
<dbReference type="PROSITE" id="PS00137">
    <property type="entry name" value="SUBTILASE_HIS"/>
    <property type="match status" value="1"/>
</dbReference>
<dbReference type="PRINTS" id="PR00723">
    <property type="entry name" value="SUBTILISIN"/>
</dbReference>
<dbReference type="AlphaFoldDB" id="A0A3N0CS05"/>
<evidence type="ECO:0000256" key="8">
    <source>
        <dbReference type="SAM" id="SignalP"/>
    </source>
</evidence>
<name>A0A3N0CS05_9ACTN</name>
<dbReference type="InterPro" id="IPR023828">
    <property type="entry name" value="Peptidase_S8_Ser-AS"/>
</dbReference>
<dbReference type="GO" id="GO:0004252">
    <property type="term" value="F:serine-type endopeptidase activity"/>
    <property type="evidence" value="ECO:0007669"/>
    <property type="project" value="UniProtKB-UniRule"/>
</dbReference>
<dbReference type="Proteomes" id="UP000267128">
    <property type="component" value="Unassembled WGS sequence"/>
</dbReference>
<evidence type="ECO:0000256" key="2">
    <source>
        <dbReference type="ARBA" id="ARBA00022670"/>
    </source>
</evidence>
<evidence type="ECO:0000256" key="4">
    <source>
        <dbReference type="ARBA" id="ARBA00022825"/>
    </source>
</evidence>
<keyword evidence="4 6" id="KW-0720">Serine protease</keyword>
<dbReference type="EMBL" id="RJSE01000001">
    <property type="protein sequence ID" value="RNL66180.1"/>
    <property type="molecule type" value="Genomic_DNA"/>
</dbReference>
<keyword evidence="3 6" id="KW-0378">Hydrolase</keyword>
<evidence type="ECO:0000256" key="1">
    <source>
        <dbReference type="ARBA" id="ARBA00011073"/>
    </source>
</evidence>
<dbReference type="InterPro" id="IPR050131">
    <property type="entry name" value="Peptidase_S8_subtilisin-like"/>
</dbReference>
<feature type="chain" id="PRO_5018332096" evidence="8">
    <location>
        <begin position="31"/>
        <end position="573"/>
    </location>
</feature>
<dbReference type="GO" id="GO:0006508">
    <property type="term" value="P:proteolysis"/>
    <property type="evidence" value="ECO:0007669"/>
    <property type="project" value="UniProtKB-KW"/>
</dbReference>
<comment type="caution">
    <text evidence="10">The sequence shown here is derived from an EMBL/GenBank/DDBJ whole genome shotgun (WGS) entry which is preliminary data.</text>
</comment>
<accession>A0A3N0CS05</accession>
<evidence type="ECO:0000256" key="7">
    <source>
        <dbReference type="RuleBase" id="RU003355"/>
    </source>
</evidence>
<dbReference type="OrthoDB" id="9813435at2"/>
<dbReference type="RefSeq" id="WP_123225625.1">
    <property type="nucleotide sequence ID" value="NZ_RJSE01000001.1"/>
</dbReference>
<dbReference type="PROSITE" id="PS00138">
    <property type="entry name" value="SUBTILASE_SER"/>
    <property type="match status" value="1"/>
</dbReference>
<feature type="active site" description="Charge relay system" evidence="5 6">
    <location>
        <position position="223"/>
    </location>
</feature>
<dbReference type="InterPro" id="IPR023827">
    <property type="entry name" value="Peptidase_S8_Asp-AS"/>
</dbReference>
<reference evidence="10 11" key="1">
    <citation type="submission" date="2018-11" db="EMBL/GenBank/DDBJ databases">
        <authorList>
            <person name="Li F."/>
        </authorList>
    </citation>
    <scope>NUCLEOTIDE SEQUENCE [LARGE SCALE GENOMIC DNA]</scope>
    <source>
        <strain evidence="10 11">Gsoil 097</strain>
    </source>
</reference>